<keyword evidence="1" id="KW-0472">Membrane</keyword>
<dbReference type="Proteomes" id="UP000294901">
    <property type="component" value="Unassembled WGS sequence"/>
</dbReference>
<accession>A0A4R6J802</accession>
<keyword evidence="1" id="KW-0812">Transmembrane</keyword>
<evidence type="ECO:0000256" key="1">
    <source>
        <dbReference type="SAM" id="Phobius"/>
    </source>
</evidence>
<organism evidence="2 3">
    <name type="scientific">Paractinoplanes brasiliensis</name>
    <dbReference type="NCBI Taxonomy" id="52695"/>
    <lineage>
        <taxon>Bacteria</taxon>
        <taxon>Bacillati</taxon>
        <taxon>Actinomycetota</taxon>
        <taxon>Actinomycetes</taxon>
        <taxon>Micromonosporales</taxon>
        <taxon>Micromonosporaceae</taxon>
        <taxon>Paractinoplanes</taxon>
    </lineage>
</organism>
<proteinExistence type="predicted"/>
<dbReference type="AlphaFoldDB" id="A0A4R6J802"/>
<dbReference type="EMBL" id="SNWR01000002">
    <property type="protein sequence ID" value="TDO31703.1"/>
    <property type="molecule type" value="Genomic_DNA"/>
</dbReference>
<keyword evidence="3" id="KW-1185">Reference proteome</keyword>
<name>A0A4R6J802_9ACTN</name>
<evidence type="ECO:0000313" key="3">
    <source>
        <dbReference type="Proteomes" id="UP000294901"/>
    </source>
</evidence>
<keyword evidence="1" id="KW-1133">Transmembrane helix</keyword>
<comment type="caution">
    <text evidence="2">The sequence shown here is derived from an EMBL/GenBank/DDBJ whole genome shotgun (WGS) entry which is preliminary data.</text>
</comment>
<protein>
    <submittedName>
        <fullName evidence="2">Uncharacterized protein</fullName>
    </submittedName>
</protein>
<reference evidence="2 3" key="1">
    <citation type="submission" date="2019-03" db="EMBL/GenBank/DDBJ databases">
        <title>Sequencing the genomes of 1000 actinobacteria strains.</title>
        <authorList>
            <person name="Klenk H.-P."/>
        </authorList>
    </citation>
    <scope>NUCLEOTIDE SEQUENCE [LARGE SCALE GENOMIC DNA]</scope>
    <source>
        <strain evidence="2 3">DSM 43805</strain>
    </source>
</reference>
<feature type="transmembrane region" description="Helical" evidence="1">
    <location>
        <begin position="51"/>
        <end position="73"/>
    </location>
</feature>
<sequence>MTEEKRTMTEDDRAVRILRTMADEPLAPSTVDVARTMHEGRRRRRARHWSGGVAVVAVTAVAAGGGTMAVAAMQDAPQPPVVTPTTVAAAPTPVPKNCRVTLLPSRGISKALVTAGDPTGRYLAGRVYPPGGVETVLWKDGKLLPAPPMPGADASWDDINSSGLAVGYSNDAKGRQSAYSSRAGGTRLAGGRAVAVAINDAGVIAGTLAEPHFGGKPARWASDKASPEELPLPAGYIGGDATEIDEDGTIAGRIYRKAGEGHGYLWLPDGTGRLLSPPTVDGKKAAFFWPESIIEGVVYGRTVGDLKDGTVRPSAPFRYTIATGAFERLPGGDLGTPVLGAANGWALGTKGINDAVIAVGDKVVPLPRYQGMREYVVSAFSADGKVAGGYTTDMSDEDVANRPLVWNCEA</sequence>
<gene>
    <name evidence="2" type="ORF">C8E87_7130</name>
</gene>
<evidence type="ECO:0000313" key="2">
    <source>
        <dbReference type="EMBL" id="TDO31703.1"/>
    </source>
</evidence>